<evidence type="ECO:0000313" key="2">
    <source>
        <dbReference type="EMBL" id="NQX31453.1"/>
    </source>
</evidence>
<name>A0ABX2DBK1_9SPHI</name>
<protein>
    <submittedName>
        <fullName evidence="2">Metal-dependent hydrolase</fullName>
    </submittedName>
</protein>
<dbReference type="InterPro" id="IPR034660">
    <property type="entry name" value="DinB/YfiT-like"/>
</dbReference>
<proteinExistence type="predicted"/>
<dbReference type="Pfam" id="PF12867">
    <property type="entry name" value="DinB_2"/>
    <property type="match status" value="1"/>
</dbReference>
<dbReference type="Gene3D" id="1.20.120.450">
    <property type="entry name" value="dinb family like domain"/>
    <property type="match status" value="1"/>
</dbReference>
<evidence type="ECO:0000313" key="3">
    <source>
        <dbReference type="Proteomes" id="UP000762110"/>
    </source>
</evidence>
<keyword evidence="2" id="KW-0378">Hydrolase</keyword>
<dbReference type="SUPFAM" id="SSF109854">
    <property type="entry name" value="DinB/YfiT-like putative metalloenzymes"/>
    <property type="match status" value="1"/>
</dbReference>
<keyword evidence="3" id="KW-1185">Reference proteome</keyword>
<dbReference type="InterPro" id="IPR024775">
    <property type="entry name" value="DinB-like"/>
</dbReference>
<reference evidence="2 3" key="1">
    <citation type="submission" date="2020-05" db="EMBL/GenBank/DDBJ databases">
        <title>Description of Pedobacter foliorum sp. nov.</title>
        <authorList>
            <person name="Qi S."/>
            <person name="Carlier A."/>
            <person name="Cnockaert M."/>
            <person name="Vandamme P."/>
        </authorList>
    </citation>
    <scope>NUCLEOTIDE SEQUENCE [LARGE SCALE GENOMIC DNA]</scope>
    <source>
        <strain evidence="2 3">LMG 31300</strain>
    </source>
</reference>
<gene>
    <name evidence="2" type="ORF">HQN85_06940</name>
</gene>
<feature type="domain" description="DinB-like" evidence="1">
    <location>
        <begin position="37"/>
        <end position="169"/>
    </location>
</feature>
<comment type="caution">
    <text evidence="2">The sequence shown here is derived from an EMBL/GenBank/DDBJ whole genome shotgun (WGS) entry which is preliminary data.</text>
</comment>
<evidence type="ECO:0000259" key="1">
    <source>
        <dbReference type="Pfam" id="PF12867"/>
    </source>
</evidence>
<sequence>MQELEKLKYPIGKYTPPATINAQHIQLWIEDLANFPQEIASITSLLSEADLEVAYRPEGWTVRQVVHHLADSHINAYTRVHLTLTEDNPSIRPYFEDKWAELTDGKTSDINLSISILKAVHERLVFLLRKLKTIDFERTYFHPEAKKEFTLGYLVGNYAWHGKHHLAHIGSTLKG</sequence>
<accession>A0ABX2DBK1</accession>
<dbReference type="Proteomes" id="UP000762110">
    <property type="component" value="Unassembled WGS sequence"/>
</dbReference>
<organism evidence="2 3">
    <name type="scientific">Pedobacter boryungensis</name>
    <dbReference type="NCBI Taxonomy" id="869962"/>
    <lineage>
        <taxon>Bacteria</taxon>
        <taxon>Pseudomonadati</taxon>
        <taxon>Bacteroidota</taxon>
        <taxon>Sphingobacteriia</taxon>
        <taxon>Sphingobacteriales</taxon>
        <taxon>Sphingobacteriaceae</taxon>
        <taxon>Pedobacter</taxon>
    </lineage>
</organism>
<dbReference type="NCBIfam" id="NF009807">
    <property type="entry name" value="PRK13291.1"/>
    <property type="match status" value="1"/>
</dbReference>
<dbReference type="GO" id="GO:0016787">
    <property type="term" value="F:hydrolase activity"/>
    <property type="evidence" value="ECO:0007669"/>
    <property type="project" value="UniProtKB-KW"/>
</dbReference>
<dbReference type="EMBL" id="JABMKV010000002">
    <property type="protein sequence ID" value="NQX31453.1"/>
    <property type="molecule type" value="Genomic_DNA"/>
</dbReference>